<sequence length="116" mass="13726">MGLSFLQMACQKFQYGRNASIMQAFLFLYQYEGLRGKCQETDYNMGRSYHQIGLVNFASHYYHKVLNYPMVEENNNEKFWDKNNLHREAAFNLSLIYRASGNNQVARDLLQKYCTL</sequence>
<protein>
    <submittedName>
        <fullName evidence="1">General transcription factor 3C polypeptide 3-like</fullName>
    </submittedName>
</protein>
<dbReference type="Proteomes" id="UP001152795">
    <property type="component" value="Unassembled WGS sequence"/>
</dbReference>
<reference evidence="1" key="1">
    <citation type="submission" date="2020-04" db="EMBL/GenBank/DDBJ databases">
        <authorList>
            <person name="Alioto T."/>
            <person name="Alioto T."/>
            <person name="Gomez Garrido J."/>
        </authorList>
    </citation>
    <scope>NUCLEOTIDE SEQUENCE</scope>
    <source>
        <strain evidence="1">A484AB</strain>
    </source>
</reference>
<dbReference type="GO" id="GO:0000127">
    <property type="term" value="C:transcription factor TFIIIC complex"/>
    <property type="evidence" value="ECO:0007669"/>
    <property type="project" value="TreeGrafter"/>
</dbReference>
<dbReference type="PANTHER" id="PTHR23082:SF0">
    <property type="entry name" value="GENERAL TRANSCRIPTION FACTOR 3C POLYPEPTIDE 3"/>
    <property type="match status" value="1"/>
</dbReference>
<comment type="caution">
    <text evidence="1">The sequence shown here is derived from an EMBL/GenBank/DDBJ whole genome shotgun (WGS) entry which is preliminary data.</text>
</comment>
<evidence type="ECO:0000313" key="1">
    <source>
        <dbReference type="EMBL" id="CAB3989601.1"/>
    </source>
</evidence>
<dbReference type="SUPFAM" id="SSF48452">
    <property type="entry name" value="TPR-like"/>
    <property type="match status" value="1"/>
</dbReference>
<name>A0A6S7GZ58_PARCT</name>
<dbReference type="EMBL" id="CACRXK020001517">
    <property type="protein sequence ID" value="CAB3989601.1"/>
    <property type="molecule type" value="Genomic_DNA"/>
</dbReference>
<dbReference type="OrthoDB" id="5979799at2759"/>
<dbReference type="InterPro" id="IPR039340">
    <property type="entry name" value="Tfc4/TFIIIC-102/Sfc4"/>
</dbReference>
<accession>A0A6S7GZ58</accession>
<proteinExistence type="predicted"/>
<dbReference type="PANTHER" id="PTHR23082">
    <property type="entry name" value="TRANSCRIPTION INITIATION FACTOR IIIC TFIIIC , POLYPEPTIDE 3-RELATED"/>
    <property type="match status" value="1"/>
</dbReference>
<keyword evidence="2" id="KW-1185">Reference proteome</keyword>
<gene>
    <name evidence="1" type="ORF">PACLA_8A016421</name>
</gene>
<dbReference type="GO" id="GO:0006383">
    <property type="term" value="P:transcription by RNA polymerase III"/>
    <property type="evidence" value="ECO:0007669"/>
    <property type="project" value="InterPro"/>
</dbReference>
<dbReference type="InterPro" id="IPR011990">
    <property type="entry name" value="TPR-like_helical_dom_sf"/>
</dbReference>
<dbReference type="AlphaFoldDB" id="A0A6S7GZ58"/>
<evidence type="ECO:0000313" key="2">
    <source>
        <dbReference type="Proteomes" id="UP001152795"/>
    </source>
</evidence>
<organism evidence="1 2">
    <name type="scientific">Paramuricea clavata</name>
    <name type="common">Red gorgonian</name>
    <name type="synonym">Violescent sea-whip</name>
    <dbReference type="NCBI Taxonomy" id="317549"/>
    <lineage>
        <taxon>Eukaryota</taxon>
        <taxon>Metazoa</taxon>
        <taxon>Cnidaria</taxon>
        <taxon>Anthozoa</taxon>
        <taxon>Octocorallia</taxon>
        <taxon>Malacalcyonacea</taxon>
        <taxon>Plexauridae</taxon>
        <taxon>Paramuricea</taxon>
    </lineage>
</organism>